<gene>
    <name evidence="4" type="ORF">GN234_20395</name>
</gene>
<dbReference type="SUPFAM" id="SSF52151">
    <property type="entry name" value="FabD/lysophospholipase-like"/>
    <property type="match status" value="1"/>
</dbReference>
<dbReference type="GO" id="GO:0016787">
    <property type="term" value="F:hydrolase activity"/>
    <property type="evidence" value="ECO:0007669"/>
    <property type="project" value="UniProtKB-UniRule"/>
</dbReference>
<dbReference type="Pfam" id="PF01734">
    <property type="entry name" value="Patatin"/>
    <property type="match status" value="1"/>
</dbReference>
<keyword evidence="2" id="KW-0442">Lipid degradation</keyword>
<dbReference type="InterPro" id="IPR049154">
    <property type="entry name" value="ExoU_C"/>
</dbReference>
<sequence>MNRPPITDLVLSGGGAKGAAYSGLVEALEANGLMGNIRTISGSSAGAISAAVLASGMSHACFDQILDDIPLTSLLDSTHPIVKTLQNAWSKLGEKLKSVPLAQLLCDLLPRLGSKGIPLENLIREKSCAALLQRCDDHSEPLSEKAQQAIANVRQNQYVTFADLAVLSKEIPQIKTVEITGTAMFEEGTQLVVFSEKTTPNMDIAVAALISASLPVVFSKPTQQGLPFQQNDEKRIETTAFADGGILNNTPVPDIYNPATSMSPIPDSESLILVFESEESDQENQRGTGISALIDSVLKAPHTASAAWNAKQLKRFADQIVVVPLKTEKGDYRGLLSGTVNFGMSEEIKNYLQEELRKVVQSYLDERYATQQTFAFVSIEDALLALSDKDFEPLSAELEDDEACTEVIAFRRHAQQALTQLKEAIQAANETPSKLEPTSQMHMAIRALDQLADQPGKLQWLAKRLNHGNDPDFMQFLQAAAEWDKGATSAISEVTRHAVEQMHQQDIATRIHNVVQNVLHPTLFRSGQPSANIKLIEGAIRDLQEVQDPKRFNNSLAQRIAFNKALERVIANYRSRYTGMLDPESTTRKTLRNMQFN</sequence>
<dbReference type="InterPro" id="IPR002641">
    <property type="entry name" value="PNPLA_dom"/>
</dbReference>
<organism evidence="4 5">
    <name type="scientific">Pseudomonas bijieensis</name>
    <dbReference type="NCBI Taxonomy" id="2681983"/>
    <lineage>
        <taxon>Bacteria</taxon>
        <taxon>Pseudomonadati</taxon>
        <taxon>Pseudomonadota</taxon>
        <taxon>Gammaproteobacteria</taxon>
        <taxon>Pseudomonadales</taxon>
        <taxon>Pseudomonadaceae</taxon>
        <taxon>Pseudomonas</taxon>
    </lineage>
</organism>
<dbReference type="EMBL" id="CP048810">
    <property type="protein sequence ID" value="QKS86020.1"/>
    <property type="molecule type" value="Genomic_DNA"/>
</dbReference>
<evidence type="ECO:0000313" key="5">
    <source>
        <dbReference type="Proteomes" id="UP000509545"/>
    </source>
</evidence>
<keyword evidence="2" id="KW-0378">Hydrolase</keyword>
<evidence type="ECO:0000259" key="3">
    <source>
        <dbReference type="PROSITE" id="PS51635"/>
    </source>
</evidence>
<dbReference type="InterPro" id="IPR052580">
    <property type="entry name" value="Lipid_Hydrolase"/>
</dbReference>
<keyword evidence="5" id="KW-1185">Reference proteome</keyword>
<feature type="domain" description="PNPLA" evidence="3">
    <location>
        <begin position="9"/>
        <end position="256"/>
    </location>
</feature>
<dbReference type="Gene3D" id="3.40.1090.10">
    <property type="entry name" value="Cytosolic phospholipase A2 catalytic domain"/>
    <property type="match status" value="1"/>
</dbReference>
<dbReference type="Proteomes" id="UP000509545">
    <property type="component" value="Chromosome"/>
</dbReference>
<proteinExistence type="predicted"/>
<reference evidence="4 5" key="1">
    <citation type="submission" date="2020-02" db="EMBL/GenBank/DDBJ databases">
        <authorList>
            <person name="Liang J."/>
        </authorList>
    </citation>
    <scope>NUCLEOTIDE SEQUENCE [LARGE SCALE GENOMIC DNA]</scope>
    <source>
        <strain evidence="4 5">L22-9</strain>
    </source>
</reference>
<accession>A0A6N1CNJ1</accession>
<dbReference type="KEGG" id="pbz:GN234_20395"/>
<dbReference type="Pfam" id="PF20983">
    <property type="entry name" value="ExoU_C"/>
    <property type="match status" value="1"/>
</dbReference>
<dbReference type="Gene3D" id="1.20.1050.100">
    <property type="match status" value="1"/>
</dbReference>
<dbReference type="PANTHER" id="PTHR46394">
    <property type="entry name" value="ANNEXIN"/>
    <property type="match status" value="1"/>
</dbReference>
<feature type="short sequence motif" description="DGA/G" evidence="2">
    <location>
        <begin position="243"/>
        <end position="245"/>
    </location>
</feature>
<dbReference type="PROSITE" id="PS51635">
    <property type="entry name" value="PNPLA"/>
    <property type="match status" value="1"/>
</dbReference>
<evidence type="ECO:0000313" key="4">
    <source>
        <dbReference type="EMBL" id="QKS86020.1"/>
    </source>
</evidence>
<dbReference type="InterPro" id="IPR049155">
    <property type="entry name" value="ExoU_mid_dom"/>
</dbReference>
<protein>
    <submittedName>
        <fullName evidence="4">Exou protein</fullName>
    </submittedName>
</protein>
<feature type="active site" description="Proton acceptor" evidence="2">
    <location>
        <position position="243"/>
    </location>
</feature>
<name>A0A6N1CNJ1_9PSED</name>
<feature type="short sequence motif" description="GXSXG" evidence="2">
    <location>
        <begin position="42"/>
        <end position="46"/>
    </location>
</feature>
<evidence type="ECO:0000256" key="1">
    <source>
        <dbReference type="ARBA" id="ARBA00023098"/>
    </source>
</evidence>
<dbReference type="Pfam" id="PF20848">
    <property type="entry name" value="ExoU_mid_dom"/>
    <property type="match status" value="1"/>
</dbReference>
<dbReference type="AlphaFoldDB" id="A0A6N1CNJ1"/>
<feature type="active site" description="Nucleophile" evidence="2">
    <location>
        <position position="44"/>
    </location>
</feature>
<feature type="short sequence motif" description="GXGXXG" evidence="2">
    <location>
        <begin position="13"/>
        <end position="18"/>
    </location>
</feature>
<dbReference type="PANTHER" id="PTHR46394:SF1">
    <property type="entry name" value="PNPLA DOMAIN-CONTAINING PROTEIN"/>
    <property type="match status" value="1"/>
</dbReference>
<dbReference type="GO" id="GO:0016042">
    <property type="term" value="P:lipid catabolic process"/>
    <property type="evidence" value="ECO:0007669"/>
    <property type="project" value="UniProtKB-UniRule"/>
</dbReference>
<dbReference type="InterPro" id="IPR016035">
    <property type="entry name" value="Acyl_Trfase/lysoPLipase"/>
</dbReference>
<keyword evidence="1 2" id="KW-0443">Lipid metabolism</keyword>
<evidence type="ECO:0000256" key="2">
    <source>
        <dbReference type="PROSITE-ProRule" id="PRU01161"/>
    </source>
</evidence>